<evidence type="ECO:0000256" key="1">
    <source>
        <dbReference type="SAM" id="MobiDB-lite"/>
    </source>
</evidence>
<keyword evidence="4" id="KW-1185">Reference proteome</keyword>
<keyword evidence="2" id="KW-1133">Transmembrane helix</keyword>
<keyword evidence="2" id="KW-0812">Transmembrane</keyword>
<gene>
    <name evidence="3" type="ORF">PILCRDRAFT_333961</name>
</gene>
<feature type="compositionally biased region" description="Basic and acidic residues" evidence="1">
    <location>
        <begin position="55"/>
        <end position="65"/>
    </location>
</feature>
<feature type="transmembrane region" description="Helical" evidence="2">
    <location>
        <begin position="154"/>
        <end position="175"/>
    </location>
</feature>
<dbReference type="HOGENOM" id="CLU_1256459_0_0_1"/>
<proteinExistence type="predicted"/>
<feature type="transmembrane region" description="Helical" evidence="2">
    <location>
        <begin position="187"/>
        <end position="208"/>
    </location>
</feature>
<evidence type="ECO:0000256" key="2">
    <source>
        <dbReference type="SAM" id="Phobius"/>
    </source>
</evidence>
<organism evidence="3 4">
    <name type="scientific">Piloderma croceum (strain F 1598)</name>
    <dbReference type="NCBI Taxonomy" id="765440"/>
    <lineage>
        <taxon>Eukaryota</taxon>
        <taxon>Fungi</taxon>
        <taxon>Dikarya</taxon>
        <taxon>Basidiomycota</taxon>
        <taxon>Agaricomycotina</taxon>
        <taxon>Agaricomycetes</taxon>
        <taxon>Agaricomycetidae</taxon>
        <taxon>Atheliales</taxon>
        <taxon>Atheliaceae</taxon>
        <taxon>Piloderma</taxon>
    </lineage>
</organism>
<sequence>MSSSNSTDTGIRPIHNTRPLHPTLPQIPGQPNELDVNDELDAPSHIGESSIATHESPRMGRFADSHRRRPVSPAAEYECQLEVITAGAIVAILVQLLTSGSMAVATAIRALLSLCMVLELLGILLAICFAQAHYTIDGHASQPPPALTQHALRVPVVLILIGIVGLGVALVLETLETSLGMAVTMSGFLLIGVFLCVSLLACGLGGLVGGRARRFVNHDP</sequence>
<dbReference type="AlphaFoldDB" id="A0A0C3C8X0"/>
<dbReference type="InParanoid" id="A0A0C3C8X0"/>
<protein>
    <submittedName>
        <fullName evidence="3">Uncharacterized protein</fullName>
    </submittedName>
</protein>
<feature type="transmembrane region" description="Helical" evidence="2">
    <location>
        <begin position="83"/>
        <end position="104"/>
    </location>
</feature>
<dbReference type="EMBL" id="KN832983">
    <property type="protein sequence ID" value="KIM86117.1"/>
    <property type="molecule type" value="Genomic_DNA"/>
</dbReference>
<evidence type="ECO:0000313" key="4">
    <source>
        <dbReference type="Proteomes" id="UP000054166"/>
    </source>
</evidence>
<dbReference type="Proteomes" id="UP000054166">
    <property type="component" value="Unassembled WGS sequence"/>
</dbReference>
<keyword evidence="2" id="KW-0472">Membrane</keyword>
<accession>A0A0C3C8X0</accession>
<reference evidence="3 4" key="1">
    <citation type="submission" date="2014-04" db="EMBL/GenBank/DDBJ databases">
        <authorList>
            <consortium name="DOE Joint Genome Institute"/>
            <person name="Kuo A."/>
            <person name="Tarkka M."/>
            <person name="Buscot F."/>
            <person name="Kohler A."/>
            <person name="Nagy L.G."/>
            <person name="Floudas D."/>
            <person name="Copeland A."/>
            <person name="Barry K.W."/>
            <person name="Cichocki N."/>
            <person name="Veneault-Fourrey C."/>
            <person name="LaButti K."/>
            <person name="Lindquist E.A."/>
            <person name="Lipzen A."/>
            <person name="Lundell T."/>
            <person name="Morin E."/>
            <person name="Murat C."/>
            <person name="Sun H."/>
            <person name="Tunlid A."/>
            <person name="Henrissat B."/>
            <person name="Grigoriev I.V."/>
            <person name="Hibbett D.S."/>
            <person name="Martin F."/>
            <person name="Nordberg H.P."/>
            <person name="Cantor M.N."/>
            <person name="Hua S.X."/>
        </authorList>
    </citation>
    <scope>NUCLEOTIDE SEQUENCE [LARGE SCALE GENOMIC DNA]</scope>
    <source>
        <strain evidence="3 4">F 1598</strain>
    </source>
</reference>
<evidence type="ECO:0000313" key="3">
    <source>
        <dbReference type="EMBL" id="KIM86117.1"/>
    </source>
</evidence>
<feature type="region of interest" description="Disordered" evidence="1">
    <location>
        <begin position="1"/>
        <end position="65"/>
    </location>
</feature>
<reference evidence="4" key="2">
    <citation type="submission" date="2015-01" db="EMBL/GenBank/DDBJ databases">
        <title>Evolutionary Origins and Diversification of the Mycorrhizal Mutualists.</title>
        <authorList>
            <consortium name="DOE Joint Genome Institute"/>
            <consortium name="Mycorrhizal Genomics Consortium"/>
            <person name="Kohler A."/>
            <person name="Kuo A."/>
            <person name="Nagy L.G."/>
            <person name="Floudas D."/>
            <person name="Copeland A."/>
            <person name="Barry K.W."/>
            <person name="Cichocki N."/>
            <person name="Veneault-Fourrey C."/>
            <person name="LaButti K."/>
            <person name="Lindquist E.A."/>
            <person name="Lipzen A."/>
            <person name="Lundell T."/>
            <person name="Morin E."/>
            <person name="Murat C."/>
            <person name="Riley R."/>
            <person name="Ohm R."/>
            <person name="Sun H."/>
            <person name="Tunlid A."/>
            <person name="Henrissat B."/>
            <person name="Grigoriev I.V."/>
            <person name="Hibbett D.S."/>
            <person name="Martin F."/>
        </authorList>
    </citation>
    <scope>NUCLEOTIDE SEQUENCE [LARGE SCALE GENOMIC DNA]</scope>
    <source>
        <strain evidence="4">F 1598</strain>
    </source>
</reference>
<name>A0A0C3C8X0_PILCF</name>
<feature type="transmembrane region" description="Helical" evidence="2">
    <location>
        <begin position="111"/>
        <end position="134"/>
    </location>
</feature>